<keyword evidence="3" id="KW-1185">Reference proteome</keyword>
<accession>A0A1Y2HE98</accession>
<dbReference type="Proteomes" id="UP000193411">
    <property type="component" value="Unassembled WGS sequence"/>
</dbReference>
<dbReference type="EMBL" id="MCFL01000040">
    <property type="protein sequence ID" value="ORZ32910.1"/>
    <property type="molecule type" value="Genomic_DNA"/>
</dbReference>
<name>A0A1Y2HE98_9FUNG</name>
<comment type="caution">
    <text evidence="2">The sequence shown here is derived from an EMBL/GenBank/DDBJ whole genome shotgun (WGS) entry which is preliminary data.</text>
</comment>
<gene>
    <name evidence="2" type="ORF">BCR44DRAFT_1222444</name>
</gene>
<reference evidence="2 3" key="1">
    <citation type="submission" date="2016-07" db="EMBL/GenBank/DDBJ databases">
        <title>Pervasive Adenine N6-methylation of Active Genes in Fungi.</title>
        <authorList>
            <consortium name="DOE Joint Genome Institute"/>
            <person name="Mondo S.J."/>
            <person name="Dannebaum R.O."/>
            <person name="Kuo R.C."/>
            <person name="Labutti K."/>
            <person name="Haridas S."/>
            <person name="Kuo A."/>
            <person name="Salamov A."/>
            <person name="Ahrendt S.R."/>
            <person name="Lipzen A."/>
            <person name="Sullivan W."/>
            <person name="Andreopoulos W.B."/>
            <person name="Clum A."/>
            <person name="Lindquist E."/>
            <person name="Daum C."/>
            <person name="Ramamoorthy G.K."/>
            <person name="Gryganskyi A."/>
            <person name="Culley D."/>
            <person name="Magnuson J.K."/>
            <person name="James T.Y."/>
            <person name="O'Malley M.A."/>
            <person name="Stajich J.E."/>
            <person name="Spatafora J.W."/>
            <person name="Visel A."/>
            <person name="Grigoriev I.V."/>
        </authorList>
    </citation>
    <scope>NUCLEOTIDE SEQUENCE [LARGE SCALE GENOMIC DNA]</scope>
    <source>
        <strain evidence="2 3">PL171</strain>
    </source>
</reference>
<protein>
    <submittedName>
        <fullName evidence="2">Uncharacterized protein</fullName>
    </submittedName>
</protein>
<organism evidence="2 3">
    <name type="scientific">Catenaria anguillulae PL171</name>
    <dbReference type="NCBI Taxonomy" id="765915"/>
    <lineage>
        <taxon>Eukaryota</taxon>
        <taxon>Fungi</taxon>
        <taxon>Fungi incertae sedis</taxon>
        <taxon>Blastocladiomycota</taxon>
        <taxon>Blastocladiomycetes</taxon>
        <taxon>Blastocladiales</taxon>
        <taxon>Catenariaceae</taxon>
        <taxon>Catenaria</taxon>
    </lineage>
</organism>
<sequence length="370" mass="40638">MRHSLGLAPTSMFSPPARSRRPHSSNKIRPGWTRGLLHARANLRSLCIRTRSSRASTPTQPAAGRRPLRRTAQACHAPTTAFRAHVHKGQSMGITPSAGAGAGASAPTPNCAKRTYRPDKTIQKCETRVQSVERAHLALGSTFVVKTGSMVWSCERLFAMTERVNCACERRTSCRCRGKHSAFMTPARPPTKCHLGPYIHARSPPSVSIPSPSPIGSKACCEKVSIPACSSFLFSRSLRFPWPPDIQISYPSIRIGNRQLGIVAQTSKAWELLVLVVWEPNLISSRLHLQRGALTGSPLDVIKYIFPTHSASFRQAAHYVVASNKVDSLQFPGRRPSLANRGVDAAQMRMKSVSVTLRICSRKTMHLLLI</sequence>
<evidence type="ECO:0000313" key="3">
    <source>
        <dbReference type="Proteomes" id="UP000193411"/>
    </source>
</evidence>
<feature type="region of interest" description="Disordered" evidence="1">
    <location>
        <begin position="91"/>
        <end position="114"/>
    </location>
</feature>
<feature type="region of interest" description="Disordered" evidence="1">
    <location>
        <begin position="1"/>
        <end position="31"/>
    </location>
</feature>
<feature type="region of interest" description="Disordered" evidence="1">
    <location>
        <begin position="48"/>
        <end position="70"/>
    </location>
</feature>
<dbReference type="AlphaFoldDB" id="A0A1Y2HE98"/>
<feature type="compositionally biased region" description="Low complexity" evidence="1">
    <location>
        <begin position="95"/>
        <end position="109"/>
    </location>
</feature>
<evidence type="ECO:0000256" key="1">
    <source>
        <dbReference type="SAM" id="MobiDB-lite"/>
    </source>
</evidence>
<proteinExistence type="predicted"/>
<evidence type="ECO:0000313" key="2">
    <source>
        <dbReference type="EMBL" id="ORZ32910.1"/>
    </source>
</evidence>